<dbReference type="AlphaFoldDB" id="A0A431VSB9"/>
<evidence type="ECO:0000256" key="1">
    <source>
        <dbReference type="SAM" id="SignalP"/>
    </source>
</evidence>
<feature type="signal peptide" evidence="1">
    <location>
        <begin position="1"/>
        <end position="24"/>
    </location>
</feature>
<accession>A0A431VSB9</accession>
<proteinExistence type="predicted"/>
<comment type="caution">
    <text evidence="2">The sequence shown here is derived from an EMBL/GenBank/DDBJ whole genome shotgun (WGS) entry which is preliminary data.</text>
</comment>
<sequence length="242" mass="26331">MRRRHGLARCVALLTVVWLPVAGAMSSVVQGTDRNPHPALAWCDSPAGLLALTDAEGQTPARLLRWSKQAGRLGAVQLQPITLGQAEGAAGHVYRPFSWTTAGSPQQGVVALSNIENAADPAYRMSRVGSFTLAGQRYECRYVPQAEFMGVTARRTVIIWHAGERVTYATRNHGGQPGVYVTGGRVSREGEGRSYSFRAAGYTYRVELAESGRAEVQVWQGERQVQSEPFLTYSLAADLPSR</sequence>
<dbReference type="RefSeq" id="WP_126352369.1">
    <property type="nucleotide sequence ID" value="NZ_CP086381.1"/>
</dbReference>
<protein>
    <submittedName>
        <fullName evidence="2">Uncharacterized protein</fullName>
    </submittedName>
</protein>
<feature type="chain" id="PRO_5019439975" evidence="1">
    <location>
        <begin position="25"/>
        <end position="242"/>
    </location>
</feature>
<organism evidence="2 3">
    <name type="scientific">Deinococcus radiophilus</name>
    <dbReference type="NCBI Taxonomy" id="32062"/>
    <lineage>
        <taxon>Bacteria</taxon>
        <taxon>Thermotogati</taxon>
        <taxon>Deinococcota</taxon>
        <taxon>Deinococci</taxon>
        <taxon>Deinococcales</taxon>
        <taxon>Deinococcaceae</taxon>
        <taxon>Deinococcus</taxon>
    </lineage>
</organism>
<evidence type="ECO:0000313" key="2">
    <source>
        <dbReference type="EMBL" id="RTR26096.1"/>
    </source>
</evidence>
<dbReference type="Proteomes" id="UP000277766">
    <property type="component" value="Unassembled WGS sequence"/>
</dbReference>
<reference evidence="2 3" key="1">
    <citation type="submission" date="2018-12" db="EMBL/GenBank/DDBJ databases">
        <title>Deinococcus radiophilus ATCC 27603 genome sequencing and assembly.</title>
        <authorList>
            <person name="Maclea K.S."/>
            <person name="Maynard C.R."/>
        </authorList>
    </citation>
    <scope>NUCLEOTIDE SEQUENCE [LARGE SCALE GENOMIC DNA]</scope>
    <source>
        <strain evidence="2 3">ATCC 27603</strain>
    </source>
</reference>
<dbReference type="OrthoDB" id="65743at2"/>
<name>A0A431VSB9_9DEIO</name>
<dbReference type="EMBL" id="RXPE01000018">
    <property type="protein sequence ID" value="RTR26096.1"/>
    <property type="molecule type" value="Genomic_DNA"/>
</dbReference>
<gene>
    <name evidence="2" type="ORF">EJ104_08865</name>
</gene>
<keyword evidence="3" id="KW-1185">Reference proteome</keyword>
<evidence type="ECO:0000313" key="3">
    <source>
        <dbReference type="Proteomes" id="UP000277766"/>
    </source>
</evidence>
<keyword evidence="1" id="KW-0732">Signal</keyword>